<dbReference type="Proteomes" id="UP000015520">
    <property type="component" value="Unassembled WGS sequence"/>
</dbReference>
<feature type="transmembrane region" description="Helical" evidence="1">
    <location>
        <begin position="21"/>
        <end position="43"/>
    </location>
</feature>
<reference evidence="2 3" key="1">
    <citation type="submission" date="2013-07" db="EMBL/GenBank/DDBJ databases">
        <title>Sulfurimonas hongkongensis AST-10 Genome Sequencing.</title>
        <authorList>
            <person name="Cai L."/>
            <person name="Zhang T."/>
        </authorList>
    </citation>
    <scope>NUCLEOTIDE SEQUENCE [LARGE SCALE GENOMIC DNA]</scope>
    <source>
        <strain evidence="2 3">AST-10</strain>
    </source>
</reference>
<dbReference type="AlphaFoldDB" id="T0J0C0"/>
<protein>
    <submittedName>
        <fullName evidence="2">Uncharacterized protein</fullName>
    </submittedName>
</protein>
<comment type="caution">
    <text evidence="2">The sequence shown here is derived from an EMBL/GenBank/DDBJ whole genome shotgun (WGS) entry which is preliminary data.</text>
</comment>
<gene>
    <name evidence="2" type="ORF">M947_10865</name>
</gene>
<dbReference type="RefSeq" id="WP_021288408.1">
    <property type="nucleotide sequence ID" value="NZ_AUPZ01000017.1"/>
</dbReference>
<organism evidence="2 3">
    <name type="scientific">Sulfurimonas hongkongensis</name>
    <dbReference type="NCBI Taxonomy" id="1172190"/>
    <lineage>
        <taxon>Bacteria</taxon>
        <taxon>Pseudomonadati</taxon>
        <taxon>Campylobacterota</taxon>
        <taxon>Epsilonproteobacteria</taxon>
        <taxon>Campylobacterales</taxon>
        <taxon>Sulfurimonadaceae</taxon>
        <taxon>Sulfurimonas</taxon>
    </lineage>
</organism>
<dbReference type="EMBL" id="AUPZ01000017">
    <property type="protein sequence ID" value="EQB34500.1"/>
    <property type="molecule type" value="Genomic_DNA"/>
</dbReference>
<accession>T0J0C0</accession>
<keyword evidence="1" id="KW-0812">Transmembrane</keyword>
<name>T0J0C0_9BACT</name>
<dbReference type="PATRIC" id="fig|1172190.3.peg.2095"/>
<keyword evidence="1" id="KW-0472">Membrane</keyword>
<proteinExistence type="predicted"/>
<evidence type="ECO:0000313" key="3">
    <source>
        <dbReference type="Proteomes" id="UP000015520"/>
    </source>
</evidence>
<sequence>MQNKRDAKLDEVADSKWVKKVIKSMIIGIIGFVLIGVALAIFFKISIN</sequence>
<evidence type="ECO:0000313" key="2">
    <source>
        <dbReference type="EMBL" id="EQB34500.1"/>
    </source>
</evidence>
<evidence type="ECO:0000256" key="1">
    <source>
        <dbReference type="SAM" id="Phobius"/>
    </source>
</evidence>
<dbReference type="STRING" id="1172190.M947_10865"/>
<keyword evidence="3" id="KW-1185">Reference proteome</keyword>
<keyword evidence="1" id="KW-1133">Transmembrane helix</keyword>